<dbReference type="OrthoDB" id="191189at2"/>
<name>B8HZN9_CYAP4</name>
<accession>B8HZN9</accession>
<dbReference type="Pfam" id="PF10604">
    <property type="entry name" value="Polyketide_cyc2"/>
    <property type="match status" value="1"/>
</dbReference>
<proteinExistence type="predicted"/>
<dbReference type="PANTHER" id="PTHR36166">
    <property type="entry name" value="CHROMOSOME 9, WHOLE GENOME SHOTGUN SEQUENCE"/>
    <property type="match status" value="1"/>
</dbReference>
<dbReference type="CDD" id="cd07822">
    <property type="entry name" value="SRPBCC_4"/>
    <property type="match status" value="1"/>
</dbReference>
<dbReference type="PANTHER" id="PTHR36166:SF1">
    <property type="entry name" value="SRPBCC DOMAIN-CONTAINING PROTEIN"/>
    <property type="match status" value="1"/>
</dbReference>
<dbReference type="HOGENOM" id="CLU_069867_4_0_3"/>
<gene>
    <name evidence="1" type="ordered locus">Cyan7425_0193</name>
</gene>
<dbReference type="AlphaFoldDB" id="B8HZN9"/>
<sequence length="162" mass="18944">MTLRQKLSLLSGWSTEILIDAPQQLVWERITDFERYSEWNPFMLEAHAQFKVGSTIRFLEDLKQFGQHWLTAKFLAIAPPNEFIWQGHVGAPFLFSVRHTFCLETVSDTVTRFIQKHENFGVLVPYLALRGVYLVSYQGYLAYNQALKERCSETDPHLWIDC</sequence>
<evidence type="ECO:0008006" key="2">
    <source>
        <dbReference type="Google" id="ProtNLM"/>
    </source>
</evidence>
<keyword evidence="1" id="KW-0614">Plasmid</keyword>
<dbReference type="eggNOG" id="COG4891">
    <property type="taxonomic scope" value="Bacteria"/>
</dbReference>
<evidence type="ECO:0000313" key="1">
    <source>
        <dbReference type="EMBL" id="ACL47887.1"/>
    </source>
</evidence>
<geneLocation type="plasmid" evidence="1">
    <name>pP742502</name>
</geneLocation>
<dbReference type="InterPro" id="IPR023393">
    <property type="entry name" value="START-like_dom_sf"/>
</dbReference>
<dbReference type="EMBL" id="CP001346">
    <property type="protein sequence ID" value="ACL47887.1"/>
    <property type="molecule type" value="Genomic_DNA"/>
</dbReference>
<dbReference type="KEGG" id="cyn:Cyan7425_0193"/>
<dbReference type="Gene3D" id="3.30.530.20">
    <property type="match status" value="1"/>
</dbReference>
<dbReference type="InterPro" id="IPR019587">
    <property type="entry name" value="Polyketide_cyclase/dehydratase"/>
</dbReference>
<organism evidence="1">
    <name type="scientific">Cyanothece sp. (strain PCC 7425 / ATCC 29141)</name>
    <dbReference type="NCBI Taxonomy" id="395961"/>
    <lineage>
        <taxon>Bacteria</taxon>
        <taxon>Bacillati</taxon>
        <taxon>Cyanobacteriota</taxon>
        <taxon>Cyanophyceae</taxon>
        <taxon>Gomontiellales</taxon>
        <taxon>Cyanothecaceae</taxon>
        <taxon>Cyanothece</taxon>
    </lineage>
</organism>
<reference evidence="1" key="1">
    <citation type="submission" date="2009-01" db="EMBL/GenBank/DDBJ databases">
        <title>Complete sequence of plasmid2 Cyanothece sp. PCC 7425.</title>
        <authorList>
            <consortium name="US DOE Joint Genome Institute"/>
            <person name="Lucas S."/>
            <person name="Copeland A."/>
            <person name="Lapidus A."/>
            <person name="Glavina del Rio T."/>
            <person name="Dalin E."/>
            <person name="Tice H."/>
            <person name="Bruce D."/>
            <person name="Goodwin L."/>
            <person name="Pitluck S."/>
            <person name="Sims D."/>
            <person name="Meineke L."/>
            <person name="Brettin T."/>
            <person name="Detter J.C."/>
            <person name="Han C."/>
            <person name="Larimer F."/>
            <person name="Land M."/>
            <person name="Hauser L."/>
            <person name="Kyrpides N."/>
            <person name="Ovchinnikova G."/>
            <person name="Liberton M."/>
            <person name="Stoeckel J."/>
            <person name="Banerjee A."/>
            <person name="Singh A."/>
            <person name="Page L."/>
            <person name="Sato H."/>
            <person name="Zhao L."/>
            <person name="Sherman L."/>
            <person name="Pakrasi H."/>
            <person name="Richardson P."/>
        </authorList>
    </citation>
    <scope>NUCLEOTIDE SEQUENCE</scope>
    <source>
        <strain evidence="1">PCC 7425</strain>
        <plasmid evidence="1">pP742502</plasmid>
    </source>
</reference>
<protein>
    <recommendedName>
        <fullName evidence="2">SRPBCC domain-containing protein</fullName>
    </recommendedName>
</protein>
<dbReference type="SUPFAM" id="SSF55961">
    <property type="entry name" value="Bet v1-like"/>
    <property type="match status" value="1"/>
</dbReference>